<comment type="cofactor">
    <cofactor evidence="2">
        <name>Zn(2+)</name>
        <dbReference type="ChEBI" id="CHEBI:29105"/>
    </cofactor>
</comment>
<evidence type="ECO:0000256" key="13">
    <source>
        <dbReference type="ARBA" id="ARBA00023128"/>
    </source>
</evidence>
<name>A0A7R9BNC2_9CRUS</name>
<evidence type="ECO:0000259" key="17">
    <source>
        <dbReference type="Pfam" id="PF05193"/>
    </source>
</evidence>
<dbReference type="AlphaFoldDB" id="A0A7R9BNC2"/>
<evidence type="ECO:0000256" key="10">
    <source>
        <dbReference type="ARBA" id="ARBA00022833"/>
    </source>
</evidence>
<evidence type="ECO:0000256" key="1">
    <source>
        <dbReference type="ARBA" id="ARBA00001098"/>
    </source>
</evidence>
<evidence type="ECO:0000256" key="3">
    <source>
        <dbReference type="ARBA" id="ARBA00004173"/>
    </source>
</evidence>
<keyword evidence="8" id="KW-0479">Metal-binding</keyword>
<dbReference type="PANTHER" id="PTHR11851">
    <property type="entry name" value="METALLOPROTEASE"/>
    <property type="match status" value="1"/>
</dbReference>
<sequence>MFSIKYLRNVCECGKKYQGIIIQFQNAAKVMTSKFIRVASSAASNSLRLKSVSESYKRFHARGVTSQLNLNVPPTEISILENGVRIATEDSGIPTATVGLWIDTGSRFENDQNNGVAHFLEHMAFKGTKRRTQTELELEVENMGAHLNAYTSREQTVFYAKCLSKDIRKAVDILADIVQNSRFGEAEIERERGVILREMQEVETNLQEVVFDHLHAVAFQSTPLGRTILGPTKNIKSISRQDLMEYVSSHYKGPRMVLAAAGGVDHEYLAKIAREHLGSIVSDGAGGPKLDVCRYTGSDIRIRNDDMPFVHVALAVEGCGWTDADNLPLMVGSTLLGSWDRSHGGGPNLASKLASHCAQNNLCHSYQAFNTCYKDTGLWGVYFVADAAMQEEMIHAIQREWKRLSTSVTELEVERGKNLLRNNMLLQLDGSTPICEDIGRQMLCYGRRIPPHELDARIQAIDVNTVREACSKYIVDRAPTVAAVGPTATLPQYDVIRSAMHWSK</sequence>
<dbReference type="FunFam" id="3.30.830.10:FF:000002">
    <property type="entry name" value="Mitochondrial-processing peptidase subunit beta"/>
    <property type="match status" value="1"/>
</dbReference>
<evidence type="ECO:0000256" key="9">
    <source>
        <dbReference type="ARBA" id="ARBA00022801"/>
    </source>
</evidence>
<dbReference type="Gene3D" id="3.30.830.10">
    <property type="entry name" value="Metalloenzyme, LuxS/M16 peptidase-like"/>
    <property type="match status" value="2"/>
</dbReference>
<organism evidence="18">
    <name type="scientific">Notodromas monacha</name>
    <dbReference type="NCBI Taxonomy" id="399045"/>
    <lineage>
        <taxon>Eukaryota</taxon>
        <taxon>Metazoa</taxon>
        <taxon>Ecdysozoa</taxon>
        <taxon>Arthropoda</taxon>
        <taxon>Crustacea</taxon>
        <taxon>Oligostraca</taxon>
        <taxon>Ostracoda</taxon>
        <taxon>Podocopa</taxon>
        <taxon>Podocopida</taxon>
        <taxon>Cypridocopina</taxon>
        <taxon>Cypridoidea</taxon>
        <taxon>Cyprididae</taxon>
        <taxon>Notodromas</taxon>
    </lineage>
</organism>
<protein>
    <recommendedName>
        <fullName evidence="6">Mitochondrial-processing peptidase subunit beta</fullName>
        <ecNumber evidence="5">3.4.24.64</ecNumber>
    </recommendedName>
    <alternativeName>
        <fullName evidence="14">Beta-MPP</fullName>
    </alternativeName>
</protein>
<evidence type="ECO:0000256" key="2">
    <source>
        <dbReference type="ARBA" id="ARBA00001947"/>
    </source>
</evidence>
<dbReference type="PANTHER" id="PTHR11851:SF149">
    <property type="entry name" value="GH01077P"/>
    <property type="match status" value="1"/>
</dbReference>
<evidence type="ECO:0000256" key="4">
    <source>
        <dbReference type="ARBA" id="ARBA00007261"/>
    </source>
</evidence>
<dbReference type="Proteomes" id="UP000678499">
    <property type="component" value="Unassembled WGS sequence"/>
</dbReference>
<dbReference type="OrthoDB" id="10251424at2759"/>
<dbReference type="GO" id="GO:0046872">
    <property type="term" value="F:metal ion binding"/>
    <property type="evidence" value="ECO:0007669"/>
    <property type="project" value="UniProtKB-KW"/>
</dbReference>
<dbReference type="EC" id="3.4.24.64" evidence="5"/>
<feature type="domain" description="Peptidase M16 C-terminal" evidence="17">
    <location>
        <begin position="237"/>
        <end position="420"/>
    </location>
</feature>
<dbReference type="InterPro" id="IPR011765">
    <property type="entry name" value="Pept_M16_N"/>
</dbReference>
<dbReference type="GO" id="GO:0006627">
    <property type="term" value="P:protein processing involved in protein targeting to mitochondrion"/>
    <property type="evidence" value="ECO:0007669"/>
    <property type="project" value="TreeGrafter"/>
</dbReference>
<dbReference type="GO" id="GO:0004222">
    <property type="term" value="F:metalloendopeptidase activity"/>
    <property type="evidence" value="ECO:0007669"/>
    <property type="project" value="UniProtKB-EC"/>
</dbReference>
<dbReference type="InterPro" id="IPR001431">
    <property type="entry name" value="Pept_M16_Zn_BS"/>
</dbReference>
<comment type="catalytic activity">
    <reaction evidence="1">
        <text>Release of N-terminal transit peptides from precursor proteins imported into the mitochondrion, typically with Arg in position P2.</text>
        <dbReference type="EC" id="3.4.24.64"/>
    </reaction>
</comment>
<comment type="subcellular location">
    <subcellularLocation>
        <location evidence="3">Mitochondrion</location>
    </subcellularLocation>
</comment>
<evidence type="ECO:0000256" key="11">
    <source>
        <dbReference type="ARBA" id="ARBA00022946"/>
    </source>
</evidence>
<feature type="domain" description="Peptidase M16 N-terminal" evidence="16">
    <location>
        <begin position="85"/>
        <end position="231"/>
    </location>
</feature>
<evidence type="ECO:0000256" key="8">
    <source>
        <dbReference type="ARBA" id="ARBA00022723"/>
    </source>
</evidence>
<evidence type="ECO:0000313" key="19">
    <source>
        <dbReference type="Proteomes" id="UP000678499"/>
    </source>
</evidence>
<dbReference type="InterPro" id="IPR050361">
    <property type="entry name" value="MPP/UQCRC_Complex"/>
</dbReference>
<keyword evidence="9" id="KW-0378">Hydrolase</keyword>
<keyword evidence="10" id="KW-0862">Zinc</keyword>
<evidence type="ECO:0000256" key="6">
    <source>
        <dbReference type="ARBA" id="ARBA00020510"/>
    </source>
</evidence>
<dbReference type="GO" id="GO:0005759">
    <property type="term" value="C:mitochondrial matrix"/>
    <property type="evidence" value="ECO:0007669"/>
    <property type="project" value="UniProtKB-ARBA"/>
</dbReference>
<dbReference type="Pfam" id="PF05193">
    <property type="entry name" value="Peptidase_M16_C"/>
    <property type="match status" value="1"/>
</dbReference>
<dbReference type="InterPro" id="IPR007863">
    <property type="entry name" value="Peptidase_M16_C"/>
</dbReference>
<accession>A0A7R9BNC2</accession>
<evidence type="ECO:0000256" key="5">
    <source>
        <dbReference type="ARBA" id="ARBA00012299"/>
    </source>
</evidence>
<gene>
    <name evidence="18" type="ORF">NMOB1V02_LOCUS4898</name>
</gene>
<evidence type="ECO:0000256" key="12">
    <source>
        <dbReference type="ARBA" id="ARBA00023049"/>
    </source>
</evidence>
<dbReference type="Pfam" id="PF00675">
    <property type="entry name" value="Peptidase_M16"/>
    <property type="match status" value="1"/>
</dbReference>
<proteinExistence type="inferred from homology"/>
<dbReference type="EMBL" id="CAJPEX010000810">
    <property type="protein sequence ID" value="CAG0917311.1"/>
    <property type="molecule type" value="Genomic_DNA"/>
</dbReference>
<dbReference type="SUPFAM" id="SSF63411">
    <property type="entry name" value="LuxS/MPP-like metallohydrolase"/>
    <property type="match status" value="2"/>
</dbReference>
<keyword evidence="13" id="KW-0496">Mitochondrion</keyword>
<keyword evidence="7" id="KW-0645">Protease</keyword>
<evidence type="ECO:0000256" key="15">
    <source>
        <dbReference type="RuleBase" id="RU004447"/>
    </source>
</evidence>
<keyword evidence="19" id="KW-1185">Reference proteome</keyword>
<comment type="similarity">
    <text evidence="4 15">Belongs to the peptidase M16 family.</text>
</comment>
<keyword evidence="12" id="KW-0482">Metalloprotease</keyword>
<evidence type="ECO:0000256" key="14">
    <source>
        <dbReference type="ARBA" id="ARBA00031018"/>
    </source>
</evidence>
<evidence type="ECO:0000313" key="18">
    <source>
        <dbReference type="EMBL" id="CAD7277159.1"/>
    </source>
</evidence>
<dbReference type="PROSITE" id="PS00143">
    <property type="entry name" value="INSULINASE"/>
    <property type="match status" value="1"/>
</dbReference>
<dbReference type="EMBL" id="OA882847">
    <property type="protein sequence ID" value="CAD7277159.1"/>
    <property type="molecule type" value="Genomic_DNA"/>
</dbReference>
<evidence type="ECO:0000259" key="16">
    <source>
        <dbReference type="Pfam" id="PF00675"/>
    </source>
</evidence>
<dbReference type="InterPro" id="IPR011249">
    <property type="entry name" value="Metalloenz_LuxS/M16"/>
</dbReference>
<keyword evidence="11" id="KW-0809">Transit peptide</keyword>
<dbReference type="FunFam" id="3.30.830.10:FF:000001">
    <property type="entry name" value="Mitochondrial-processing peptidase subunit beta, mitochondrial"/>
    <property type="match status" value="1"/>
</dbReference>
<reference evidence="18" key="1">
    <citation type="submission" date="2020-11" db="EMBL/GenBank/DDBJ databases">
        <authorList>
            <person name="Tran Van P."/>
        </authorList>
    </citation>
    <scope>NUCLEOTIDE SEQUENCE</scope>
</reference>
<evidence type="ECO:0000256" key="7">
    <source>
        <dbReference type="ARBA" id="ARBA00022670"/>
    </source>
</evidence>